<dbReference type="EMBL" id="CP032125">
    <property type="protein sequence ID" value="AXX97255.1"/>
    <property type="molecule type" value="Genomic_DNA"/>
</dbReference>
<dbReference type="GO" id="GO:0003677">
    <property type="term" value="F:DNA binding"/>
    <property type="evidence" value="ECO:0007669"/>
    <property type="project" value="UniProtKB-KW"/>
</dbReference>
<keyword evidence="2" id="KW-0238">DNA-binding</keyword>
<name>A0A347UEH7_9RHOB</name>
<dbReference type="Pfam" id="PF12728">
    <property type="entry name" value="HTH_17"/>
    <property type="match status" value="1"/>
</dbReference>
<dbReference type="SUPFAM" id="SSF46955">
    <property type="entry name" value="Putative DNA-binding domain"/>
    <property type="match status" value="1"/>
</dbReference>
<dbReference type="OrthoDB" id="194758at2"/>
<feature type="domain" description="Helix-turn-helix" evidence="1">
    <location>
        <begin position="43"/>
        <end position="93"/>
    </location>
</feature>
<dbReference type="InterPro" id="IPR009061">
    <property type="entry name" value="DNA-bd_dom_put_sf"/>
</dbReference>
<dbReference type="RefSeq" id="WP_118941913.1">
    <property type="nucleotide sequence ID" value="NZ_CP032125.1"/>
</dbReference>
<evidence type="ECO:0000313" key="3">
    <source>
        <dbReference type="Proteomes" id="UP000261704"/>
    </source>
</evidence>
<gene>
    <name evidence="2" type="ORF">BAR1_04480</name>
</gene>
<reference evidence="2 3" key="1">
    <citation type="submission" date="2018-09" db="EMBL/GenBank/DDBJ databases">
        <title>Profundibacter amoris BAR1 gen. nov., sp. nov., a new member of the Roseobacter clade isolated at Lokis Castle Vent Field on the Arctic Mid-Oceanic Ridge.</title>
        <authorList>
            <person name="Le Moine Bauer S."/>
            <person name="Sjoeberg A.G."/>
            <person name="L'Haridon S."/>
            <person name="Stokke R."/>
            <person name="Roalkvam I."/>
            <person name="Steen I.H."/>
            <person name="Dahle H."/>
        </authorList>
    </citation>
    <scope>NUCLEOTIDE SEQUENCE [LARGE SCALE GENOMIC DNA]</scope>
    <source>
        <strain evidence="2 3">BAR1</strain>
    </source>
</reference>
<accession>A0A347UEH7</accession>
<protein>
    <submittedName>
        <fullName evidence="2">DNA-binding protein</fullName>
    </submittedName>
</protein>
<sequence length="99" mass="11537">MSPENLTLRIDALKTLVRQHEEMLNHAHHRIDDLETQLTIPKLMTPRQLCEFLQISEGQFYAWKRAGDSPPAIYWSERTVRYDLDAVMAWAKSKEVGQA</sequence>
<dbReference type="Proteomes" id="UP000261704">
    <property type="component" value="Chromosome"/>
</dbReference>
<dbReference type="AlphaFoldDB" id="A0A347UEH7"/>
<proteinExistence type="predicted"/>
<keyword evidence="3" id="KW-1185">Reference proteome</keyword>
<dbReference type="InterPro" id="IPR041657">
    <property type="entry name" value="HTH_17"/>
</dbReference>
<evidence type="ECO:0000313" key="2">
    <source>
        <dbReference type="EMBL" id="AXX97255.1"/>
    </source>
</evidence>
<evidence type="ECO:0000259" key="1">
    <source>
        <dbReference type="Pfam" id="PF12728"/>
    </source>
</evidence>
<organism evidence="2 3">
    <name type="scientific">Profundibacter amoris</name>
    <dbReference type="NCBI Taxonomy" id="2171755"/>
    <lineage>
        <taxon>Bacteria</taxon>
        <taxon>Pseudomonadati</taxon>
        <taxon>Pseudomonadota</taxon>
        <taxon>Alphaproteobacteria</taxon>
        <taxon>Rhodobacterales</taxon>
        <taxon>Paracoccaceae</taxon>
        <taxon>Profundibacter</taxon>
    </lineage>
</organism>
<dbReference type="KEGG" id="pamo:BAR1_04480"/>